<dbReference type="Gene3D" id="3.40.50.1820">
    <property type="entry name" value="alpha/beta hydrolase"/>
    <property type="match status" value="1"/>
</dbReference>
<dbReference type="GO" id="GO:0016747">
    <property type="term" value="F:acyltransferase activity, transferring groups other than amino-acyl groups"/>
    <property type="evidence" value="ECO:0007669"/>
    <property type="project" value="TreeGrafter"/>
</dbReference>
<dbReference type="OrthoDB" id="9777383at2"/>
<dbReference type="EMBL" id="RBAH01000010">
    <property type="protein sequence ID" value="RKN84066.1"/>
    <property type="molecule type" value="Genomic_DNA"/>
</dbReference>
<dbReference type="PANTHER" id="PTHR48098:SF1">
    <property type="entry name" value="DIACYLGLYCEROL ACYLTRANSFERASE_MYCOLYLTRANSFERASE AG85A"/>
    <property type="match status" value="1"/>
</dbReference>
<organism evidence="1 2">
    <name type="scientific">Paenibacillus ginsengarvi</name>
    <dbReference type="NCBI Taxonomy" id="400777"/>
    <lineage>
        <taxon>Bacteria</taxon>
        <taxon>Bacillati</taxon>
        <taxon>Bacillota</taxon>
        <taxon>Bacilli</taxon>
        <taxon>Bacillales</taxon>
        <taxon>Paenibacillaceae</taxon>
        <taxon>Paenibacillus</taxon>
    </lineage>
</organism>
<name>A0A3B0CJA5_9BACL</name>
<dbReference type="Pfam" id="PF00756">
    <property type="entry name" value="Esterase"/>
    <property type="match status" value="1"/>
</dbReference>
<dbReference type="InterPro" id="IPR029058">
    <property type="entry name" value="AB_hydrolase_fold"/>
</dbReference>
<reference evidence="1 2" key="1">
    <citation type="journal article" date="2007" name="Int. J. Syst. Evol. Microbiol.">
        <title>Paenibacillus ginsengarvi sp. nov., isolated from soil from ginseng cultivation.</title>
        <authorList>
            <person name="Yoon M.H."/>
            <person name="Ten L.N."/>
            <person name="Im W.T."/>
        </authorList>
    </citation>
    <scope>NUCLEOTIDE SEQUENCE [LARGE SCALE GENOMIC DNA]</scope>
    <source>
        <strain evidence="1 2">KCTC 13059</strain>
    </source>
</reference>
<dbReference type="PANTHER" id="PTHR48098">
    <property type="entry name" value="ENTEROCHELIN ESTERASE-RELATED"/>
    <property type="match status" value="1"/>
</dbReference>
<dbReference type="InterPro" id="IPR000801">
    <property type="entry name" value="Esterase-like"/>
</dbReference>
<accession>A0A3B0CJA5</accession>
<sequence>MAVHPVSFFSGALFARMSCFVYLPPSYEQSERAYPVIYLLHGMYGCESSWLTKGGAEQTIERMIAAGELRESIVVLPSDGGYGHGTFYIDWYDGTGNYEQYMMYDLVPYIDANYRTMADKSYRCIGGLSMGGFGAFMLALRHPDTFGAAVSLSGALGSVGQLPYTEFTRSGWARMTGPQQGDHAKKYDLALLSQARASVEGRPALYFDCGKDDSLFPLNIAFKRHLDETGYAHEFAEFEGTHNWEYWTQHLADALLFFEREMSGKEGT</sequence>
<dbReference type="Proteomes" id="UP000282311">
    <property type="component" value="Unassembled WGS sequence"/>
</dbReference>
<evidence type="ECO:0000313" key="1">
    <source>
        <dbReference type="EMBL" id="RKN84066.1"/>
    </source>
</evidence>
<protein>
    <submittedName>
        <fullName evidence="1">Esterase family protein</fullName>
    </submittedName>
</protein>
<evidence type="ECO:0000313" key="2">
    <source>
        <dbReference type="Proteomes" id="UP000282311"/>
    </source>
</evidence>
<keyword evidence="2" id="KW-1185">Reference proteome</keyword>
<proteinExistence type="predicted"/>
<dbReference type="AlphaFoldDB" id="A0A3B0CJA5"/>
<gene>
    <name evidence="1" type="ORF">D7M11_15975</name>
</gene>
<dbReference type="InterPro" id="IPR050583">
    <property type="entry name" value="Mycobacterial_A85_antigen"/>
</dbReference>
<dbReference type="RefSeq" id="WP_120748229.1">
    <property type="nucleotide sequence ID" value="NZ_RBAH01000010.1"/>
</dbReference>
<comment type="caution">
    <text evidence="1">The sequence shown here is derived from an EMBL/GenBank/DDBJ whole genome shotgun (WGS) entry which is preliminary data.</text>
</comment>
<dbReference type="SUPFAM" id="SSF53474">
    <property type="entry name" value="alpha/beta-Hydrolases"/>
    <property type="match status" value="1"/>
</dbReference>